<accession>A0A7S3BU30</accession>
<evidence type="ECO:0000256" key="3">
    <source>
        <dbReference type="SAM" id="MobiDB-lite"/>
    </source>
</evidence>
<gene>
    <name evidence="5" type="ORF">PSIN1315_LOCUS10343</name>
</gene>
<dbReference type="PRINTS" id="PR01575">
    <property type="entry name" value="FFH4HYDRLASE"/>
</dbReference>
<dbReference type="AlphaFoldDB" id="A0A7S3BU30"/>
<keyword evidence="2" id="KW-0378">Hydrolase</keyword>
<reference evidence="5" key="1">
    <citation type="submission" date="2021-01" db="EMBL/GenBank/DDBJ databases">
        <authorList>
            <person name="Corre E."/>
            <person name="Pelletier E."/>
            <person name="Niang G."/>
            <person name="Scheremetjew M."/>
            <person name="Finn R."/>
            <person name="Kale V."/>
            <person name="Holt S."/>
            <person name="Cochrane G."/>
            <person name="Meng A."/>
            <person name="Brown T."/>
            <person name="Cohen L."/>
        </authorList>
    </citation>
    <scope>NUCLEOTIDE SEQUENCE</scope>
    <source>
        <strain evidence="5">RCC927</strain>
    </source>
</reference>
<dbReference type="PANTHER" id="PTHR42706">
    <property type="entry name" value="FORMYLTETRAHYDROFOLATE DEFORMYLASE"/>
    <property type="match status" value="1"/>
</dbReference>
<dbReference type="Pfam" id="PF00551">
    <property type="entry name" value="Formyl_trans_N"/>
    <property type="match status" value="1"/>
</dbReference>
<dbReference type="GO" id="GO:0006189">
    <property type="term" value="P:'de novo' IMP biosynthetic process"/>
    <property type="evidence" value="ECO:0007669"/>
    <property type="project" value="InterPro"/>
</dbReference>
<dbReference type="GO" id="GO:0008864">
    <property type="term" value="F:formyltetrahydrofolate deformylase activity"/>
    <property type="evidence" value="ECO:0007669"/>
    <property type="project" value="InterPro"/>
</dbReference>
<dbReference type="SUPFAM" id="SSF55021">
    <property type="entry name" value="ACT-like"/>
    <property type="match status" value="1"/>
</dbReference>
<name>A0A7S3BU30_9VIRI</name>
<evidence type="ECO:0000313" key="5">
    <source>
        <dbReference type="EMBL" id="CAE0145410.1"/>
    </source>
</evidence>
<dbReference type="InterPro" id="IPR002376">
    <property type="entry name" value="Formyl_transf_N"/>
</dbReference>
<keyword evidence="1" id="KW-0554">One-carbon metabolism</keyword>
<proteinExistence type="predicted"/>
<evidence type="ECO:0000256" key="2">
    <source>
        <dbReference type="ARBA" id="ARBA00022801"/>
    </source>
</evidence>
<dbReference type="InterPro" id="IPR004810">
    <property type="entry name" value="PurU"/>
</dbReference>
<sequence length="341" mass="37620">MNARSGAALEGEAAAANAAPGGGGVVGQQQQQQGAGSRMQPEASTLERRGVFLVECRDRSGIIRAVSDRIEAHGGTIRHIDLHCEQGHFWGRIEFCYDCSQWSADSIRADFLQSPRGVVAQLPAVKTSLLMLYEADDEPERRLPMALLVSKQDHCLVDFLYRWQSGELPVDLRCVVSNHPVDPHSHVGRFLDRHGVPLHILPCESRFSNESAVLEAVQGTELLVLARYMQVLSGDFLKTYGRDIINIHHGLLPSFKGAAPYRQAHRAGVKIIGATAHFVTDHLDEGPIIKQLVEPVSHRDSLQSLARKSKGLEQRCLADAVRLYVEGRVVKGPENRVIVLE</sequence>
<dbReference type="InterPro" id="IPR045865">
    <property type="entry name" value="ACT-like_dom_sf"/>
</dbReference>
<evidence type="ECO:0000256" key="1">
    <source>
        <dbReference type="ARBA" id="ARBA00022563"/>
    </source>
</evidence>
<dbReference type="InterPro" id="IPR036477">
    <property type="entry name" value="Formyl_transf_N_sf"/>
</dbReference>
<dbReference type="GO" id="GO:0006730">
    <property type="term" value="P:one-carbon metabolic process"/>
    <property type="evidence" value="ECO:0007669"/>
    <property type="project" value="UniProtKB-KW"/>
</dbReference>
<feature type="domain" description="Formyl transferase N-terminal" evidence="4">
    <location>
        <begin position="145"/>
        <end position="321"/>
    </location>
</feature>
<dbReference type="EMBL" id="HBHY01015989">
    <property type="protein sequence ID" value="CAE0145410.1"/>
    <property type="molecule type" value="Transcribed_RNA"/>
</dbReference>
<dbReference type="NCBIfam" id="NF004684">
    <property type="entry name" value="PRK06027.1"/>
    <property type="match status" value="1"/>
</dbReference>
<feature type="region of interest" description="Disordered" evidence="3">
    <location>
        <begin position="18"/>
        <end position="43"/>
    </location>
</feature>
<protein>
    <recommendedName>
        <fullName evidence="4">Formyl transferase N-terminal domain-containing protein</fullName>
    </recommendedName>
</protein>
<dbReference type="PANTHER" id="PTHR42706:SF1">
    <property type="entry name" value="FORMYLTETRAHYDROFOLATE DEFORMYLASE 2, MITOCHONDRIAL"/>
    <property type="match status" value="1"/>
</dbReference>
<dbReference type="Gene3D" id="3.40.50.170">
    <property type="entry name" value="Formyl transferase, N-terminal domain"/>
    <property type="match status" value="1"/>
</dbReference>
<evidence type="ECO:0000259" key="4">
    <source>
        <dbReference type="Pfam" id="PF00551"/>
    </source>
</evidence>
<organism evidence="5">
    <name type="scientific">Prasinoderma singulare</name>
    <dbReference type="NCBI Taxonomy" id="676789"/>
    <lineage>
        <taxon>Eukaryota</taxon>
        <taxon>Viridiplantae</taxon>
        <taxon>Prasinodermophyta</taxon>
        <taxon>Prasinodermophyceae</taxon>
        <taxon>Prasinodermales</taxon>
        <taxon>Prasinodermaceae</taxon>
        <taxon>Prasinoderma</taxon>
    </lineage>
</organism>
<dbReference type="Gene3D" id="3.30.70.260">
    <property type="match status" value="1"/>
</dbReference>
<dbReference type="SUPFAM" id="SSF53328">
    <property type="entry name" value="Formyltransferase"/>
    <property type="match status" value="1"/>
</dbReference>
<feature type="compositionally biased region" description="Low complexity" evidence="3">
    <location>
        <begin position="27"/>
        <end position="36"/>
    </location>
</feature>